<gene>
    <name evidence="1" type="ORF">G5B37_06840</name>
</gene>
<dbReference type="Proteomes" id="UP000505306">
    <property type="component" value="Chromosome"/>
</dbReference>
<reference evidence="1 2" key="1">
    <citation type="submission" date="2020-02" db="EMBL/GenBank/DDBJ databases">
        <title>Complete genome sequence of Flavobacteriaceae bacterium.</title>
        <authorList>
            <person name="Kim S.-J."/>
            <person name="Kim Y.-S."/>
            <person name="Kim K.-H."/>
        </authorList>
    </citation>
    <scope>NUCLEOTIDE SEQUENCE [LARGE SCALE GENOMIC DNA]</scope>
    <source>
        <strain evidence="1 2">RR4-40</strain>
    </source>
</reference>
<dbReference type="KEGG" id="mgel:G5B37_06840"/>
<dbReference type="EMBL" id="CP049057">
    <property type="protein sequence ID" value="QIE59288.1"/>
    <property type="molecule type" value="Genomic_DNA"/>
</dbReference>
<keyword evidence="2" id="KW-1185">Reference proteome</keyword>
<evidence type="ECO:0000313" key="1">
    <source>
        <dbReference type="EMBL" id="QIE59288.1"/>
    </source>
</evidence>
<proteinExistence type="predicted"/>
<protein>
    <submittedName>
        <fullName evidence="1">Uncharacterized protein</fullName>
    </submittedName>
</protein>
<dbReference type="AlphaFoldDB" id="A0A6G6GL61"/>
<accession>A0A6G6GL61</accession>
<dbReference type="RefSeq" id="WP_164679313.1">
    <property type="nucleotide sequence ID" value="NZ_CP049057.1"/>
</dbReference>
<evidence type="ECO:0000313" key="2">
    <source>
        <dbReference type="Proteomes" id="UP000505306"/>
    </source>
</evidence>
<organism evidence="1 2">
    <name type="scientific">Rasiella rasia</name>
    <dbReference type="NCBI Taxonomy" id="2744027"/>
    <lineage>
        <taxon>Bacteria</taxon>
        <taxon>Pseudomonadati</taxon>
        <taxon>Bacteroidota</taxon>
        <taxon>Flavobacteriia</taxon>
        <taxon>Flavobacteriales</taxon>
        <taxon>Flavobacteriaceae</taxon>
        <taxon>Rasiella</taxon>
    </lineage>
</organism>
<sequence>MKASVQYGDFKGTASADISDELSSGMDNLQDIANYFGINTDRFKVVGISIYGTKDFSILLFCVDSEQNTDDKERIVKILCDCEDETNILDTLFKRFNVVLHSRHDEKYSLVDNYDEEANFEDYHEID</sequence>
<name>A0A6G6GL61_9FLAO</name>